<dbReference type="Gene3D" id="1.10.357.10">
    <property type="entry name" value="Tetracycline Repressor, domain 2"/>
    <property type="match status" value="1"/>
</dbReference>
<name>A0A2N3XTT2_SACSN</name>
<dbReference type="EMBL" id="PJNB01000001">
    <property type="protein sequence ID" value="PKW14098.1"/>
    <property type="molecule type" value="Genomic_DNA"/>
</dbReference>
<keyword evidence="2" id="KW-1185">Reference proteome</keyword>
<evidence type="ECO:0000313" key="1">
    <source>
        <dbReference type="EMBL" id="PKW14098.1"/>
    </source>
</evidence>
<sequence>MLVGSEVQARTYWGALSTDEDALEAIITSGVEVFLRAYRPQ</sequence>
<evidence type="ECO:0000313" key="2">
    <source>
        <dbReference type="Proteomes" id="UP000233786"/>
    </source>
</evidence>
<comment type="caution">
    <text evidence="1">The sequence shown here is derived from an EMBL/GenBank/DDBJ whole genome shotgun (WGS) entry which is preliminary data.</text>
</comment>
<dbReference type="Proteomes" id="UP000233786">
    <property type="component" value="Unassembled WGS sequence"/>
</dbReference>
<organism evidence="1 2">
    <name type="scientific">Saccharopolyspora spinosa</name>
    <dbReference type="NCBI Taxonomy" id="60894"/>
    <lineage>
        <taxon>Bacteria</taxon>
        <taxon>Bacillati</taxon>
        <taxon>Actinomycetota</taxon>
        <taxon>Actinomycetes</taxon>
        <taxon>Pseudonocardiales</taxon>
        <taxon>Pseudonocardiaceae</taxon>
        <taxon>Saccharopolyspora</taxon>
    </lineage>
</organism>
<gene>
    <name evidence="1" type="ORF">A8926_1681</name>
</gene>
<reference evidence="1" key="1">
    <citation type="submission" date="2017-12" db="EMBL/GenBank/DDBJ databases">
        <title>Sequencing the genomes of 1000 Actinobacteria strains.</title>
        <authorList>
            <person name="Klenk H.-P."/>
        </authorList>
    </citation>
    <scope>NUCLEOTIDE SEQUENCE [LARGE SCALE GENOMIC DNA]</scope>
    <source>
        <strain evidence="1">DSM 44228</strain>
    </source>
</reference>
<accession>A0A2N3XTT2</accession>
<proteinExistence type="predicted"/>
<protein>
    <submittedName>
        <fullName evidence="1">Uncharacterized protein</fullName>
    </submittedName>
</protein>
<dbReference type="AlphaFoldDB" id="A0A2N3XTT2"/>